<dbReference type="EMBL" id="SJPH01000004">
    <property type="protein sequence ID" value="TWT43230.1"/>
    <property type="molecule type" value="Genomic_DNA"/>
</dbReference>
<dbReference type="Proteomes" id="UP000318995">
    <property type="component" value="Unassembled WGS sequence"/>
</dbReference>
<feature type="signal peptide" evidence="1">
    <location>
        <begin position="1"/>
        <end position="24"/>
    </location>
</feature>
<keyword evidence="3" id="KW-1185">Reference proteome</keyword>
<dbReference type="OrthoDB" id="483240at2"/>
<reference evidence="2 3" key="1">
    <citation type="submission" date="2019-02" db="EMBL/GenBank/DDBJ databases">
        <title>Deep-cultivation of Planctomycetes and their phenomic and genomic characterization uncovers novel biology.</title>
        <authorList>
            <person name="Wiegand S."/>
            <person name="Jogler M."/>
            <person name="Boedeker C."/>
            <person name="Pinto D."/>
            <person name="Vollmers J."/>
            <person name="Rivas-Marin E."/>
            <person name="Kohn T."/>
            <person name="Peeters S.H."/>
            <person name="Heuer A."/>
            <person name="Rast P."/>
            <person name="Oberbeckmann S."/>
            <person name="Bunk B."/>
            <person name="Jeske O."/>
            <person name="Meyerdierks A."/>
            <person name="Storesund J.E."/>
            <person name="Kallscheuer N."/>
            <person name="Luecker S."/>
            <person name="Lage O.M."/>
            <person name="Pohl T."/>
            <person name="Merkel B.J."/>
            <person name="Hornburger P."/>
            <person name="Mueller R.-W."/>
            <person name="Bruemmer F."/>
            <person name="Labrenz M."/>
            <person name="Spormann A.M."/>
            <person name="Op Den Camp H."/>
            <person name="Overmann J."/>
            <person name="Amann R."/>
            <person name="Jetten M.S.M."/>
            <person name="Mascher T."/>
            <person name="Medema M.H."/>
            <person name="Devos D.P."/>
            <person name="Kaster A.-K."/>
            <person name="Ovreas L."/>
            <person name="Rohde M."/>
            <person name="Galperin M.Y."/>
            <person name="Jogler C."/>
        </authorList>
    </citation>
    <scope>NUCLEOTIDE SEQUENCE [LARGE SCALE GENOMIC DNA]</scope>
    <source>
        <strain evidence="2 3">Pla111</strain>
    </source>
</reference>
<dbReference type="AlphaFoldDB" id="A0A5C5VXQ7"/>
<sequence precursor="true">MTKHLLSSFCALVLIVSAGLRANAAVEPGINLFHVGIDNAEFVNFGPFAGNPNPNYQRLVLLFTHTFVETPTSNHFHRIGAYSYVGNPAAIPPQQGFSTNDRVPEPYQLDDGLGLLPGSGVFAGQLISGIAPTRFPTDSIELEYGDLTIKPVDNLYQYDNVVNNDGRSPFHPGHHLLNASGGAYKSSVAGVTVGMELVSISPGLSIFDTAGSPLWQTAGDIQTLGTGDSWSLTPVFAVDDTTPLAKQFEATFIFRDRGTTGLGDSAPFTFAFVTIPEPSAAALALLGLCGLRRR</sequence>
<name>A0A5C5VXQ7_9BACT</name>
<feature type="chain" id="PRO_5023063125" description="PEP-CTERM protein-sorting domain-containing protein" evidence="1">
    <location>
        <begin position="25"/>
        <end position="294"/>
    </location>
</feature>
<protein>
    <recommendedName>
        <fullName evidence="4">PEP-CTERM protein-sorting domain-containing protein</fullName>
    </recommendedName>
</protein>
<evidence type="ECO:0000256" key="1">
    <source>
        <dbReference type="SAM" id="SignalP"/>
    </source>
</evidence>
<evidence type="ECO:0000313" key="3">
    <source>
        <dbReference type="Proteomes" id="UP000318995"/>
    </source>
</evidence>
<evidence type="ECO:0000313" key="2">
    <source>
        <dbReference type="EMBL" id="TWT43230.1"/>
    </source>
</evidence>
<dbReference type="NCBIfam" id="NF040463">
    <property type="entry name" value="all3515_fam"/>
    <property type="match status" value="1"/>
</dbReference>
<dbReference type="RefSeq" id="WP_146574188.1">
    <property type="nucleotide sequence ID" value="NZ_SJPH01000004.1"/>
</dbReference>
<gene>
    <name evidence="2" type="ORF">Pla111_21800</name>
</gene>
<organism evidence="2 3">
    <name type="scientific">Botrimarina hoheduenensis</name>
    <dbReference type="NCBI Taxonomy" id="2528000"/>
    <lineage>
        <taxon>Bacteria</taxon>
        <taxon>Pseudomonadati</taxon>
        <taxon>Planctomycetota</taxon>
        <taxon>Planctomycetia</taxon>
        <taxon>Pirellulales</taxon>
        <taxon>Lacipirellulaceae</taxon>
        <taxon>Botrimarina</taxon>
    </lineage>
</organism>
<proteinExistence type="predicted"/>
<evidence type="ECO:0008006" key="4">
    <source>
        <dbReference type="Google" id="ProtNLM"/>
    </source>
</evidence>
<keyword evidence="1" id="KW-0732">Signal</keyword>
<accession>A0A5C5VXQ7</accession>
<comment type="caution">
    <text evidence="2">The sequence shown here is derived from an EMBL/GenBank/DDBJ whole genome shotgun (WGS) entry which is preliminary data.</text>
</comment>